<feature type="compositionally biased region" description="Pro residues" evidence="2">
    <location>
        <begin position="85"/>
        <end position="108"/>
    </location>
</feature>
<dbReference type="Gene3D" id="1.10.1660.10">
    <property type="match status" value="1"/>
</dbReference>
<protein>
    <submittedName>
        <fullName evidence="5">DNA-binding transcriptional MerR regulator/ATP/maltotriose-dependent transcriptional regulator MalT</fullName>
    </submittedName>
</protein>
<evidence type="ECO:0000256" key="1">
    <source>
        <dbReference type="ARBA" id="ARBA00023125"/>
    </source>
</evidence>
<dbReference type="InterPro" id="IPR001387">
    <property type="entry name" value="Cro/C1-type_HTH"/>
</dbReference>
<keyword evidence="1 5" id="KW-0238">DNA-binding</keyword>
<dbReference type="PANTHER" id="PTHR30204:SF97">
    <property type="entry name" value="MERR FAMILY REGULATORY PROTEIN"/>
    <property type="match status" value="1"/>
</dbReference>
<dbReference type="PROSITE" id="PS50943">
    <property type="entry name" value="HTH_CROC1"/>
    <property type="match status" value="1"/>
</dbReference>
<dbReference type="SMART" id="SM00422">
    <property type="entry name" value="HTH_MERR"/>
    <property type="match status" value="1"/>
</dbReference>
<dbReference type="PRINTS" id="PR00040">
    <property type="entry name" value="HTHMERR"/>
</dbReference>
<keyword evidence="6" id="KW-1185">Reference proteome</keyword>
<name>A0A7W8Z653_9ACTN</name>
<dbReference type="InterPro" id="IPR010982">
    <property type="entry name" value="Lambda_DNA-bd_dom_sf"/>
</dbReference>
<accession>A0A7W8Z653</accession>
<proteinExistence type="predicted"/>
<feature type="region of interest" description="Disordered" evidence="2">
    <location>
        <begin position="73"/>
        <end position="108"/>
    </location>
</feature>
<dbReference type="PROSITE" id="PS00552">
    <property type="entry name" value="HTH_MERR_1"/>
    <property type="match status" value="1"/>
</dbReference>
<dbReference type="AlphaFoldDB" id="A0A7W8Z653"/>
<evidence type="ECO:0000259" key="3">
    <source>
        <dbReference type="PROSITE" id="PS50937"/>
    </source>
</evidence>
<dbReference type="SUPFAM" id="SSF47413">
    <property type="entry name" value="lambda repressor-like DNA-binding domains"/>
    <property type="match status" value="1"/>
</dbReference>
<dbReference type="PANTHER" id="PTHR30204">
    <property type="entry name" value="REDOX-CYCLING DRUG-SENSING TRANSCRIPTIONAL ACTIVATOR SOXR"/>
    <property type="match status" value="1"/>
</dbReference>
<dbReference type="SUPFAM" id="SSF46955">
    <property type="entry name" value="Putative DNA-binding domain"/>
    <property type="match status" value="1"/>
</dbReference>
<feature type="domain" description="HTH cro/C1-type" evidence="4">
    <location>
        <begin position="193"/>
        <end position="246"/>
    </location>
</feature>
<feature type="region of interest" description="Disordered" evidence="2">
    <location>
        <begin position="142"/>
        <end position="187"/>
    </location>
</feature>
<dbReference type="GO" id="GO:0003700">
    <property type="term" value="F:DNA-binding transcription factor activity"/>
    <property type="evidence" value="ECO:0007669"/>
    <property type="project" value="InterPro"/>
</dbReference>
<dbReference type="InterPro" id="IPR000551">
    <property type="entry name" value="MerR-type_HTH_dom"/>
</dbReference>
<dbReference type="InterPro" id="IPR011990">
    <property type="entry name" value="TPR-like_helical_dom_sf"/>
</dbReference>
<dbReference type="Pfam" id="PF13424">
    <property type="entry name" value="TPR_12"/>
    <property type="match status" value="1"/>
</dbReference>
<dbReference type="PROSITE" id="PS50937">
    <property type="entry name" value="HTH_MERR_2"/>
    <property type="match status" value="1"/>
</dbReference>
<dbReference type="Gene3D" id="1.25.40.10">
    <property type="entry name" value="Tetratricopeptide repeat domain"/>
    <property type="match status" value="2"/>
</dbReference>
<evidence type="ECO:0000313" key="5">
    <source>
        <dbReference type="EMBL" id="MBB5628067.1"/>
    </source>
</evidence>
<feature type="domain" description="HTH merR-type" evidence="3">
    <location>
        <begin position="1"/>
        <end position="68"/>
    </location>
</feature>
<dbReference type="EMBL" id="JACHBR010000001">
    <property type="protein sequence ID" value="MBB5628067.1"/>
    <property type="molecule type" value="Genomic_DNA"/>
</dbReference>
<organism evidence="5 6">
    <name type="scientific">Sphaerisporangium krabiense</name>
    <dbReference type="NCBI Taxonomy" id="763782"/>
    <lineage>
        <taxon>Bacteria</taxon>
        <taxon>Bacillati</taxon>
        <taxon>Actinomycetota</taxon>
        <taxon>Actinomycetes</taxon>
        <taxon>Streptosporangiales</taxon>
        <taxon>Streptosporangiaceae</taxon>
        <taxon>Sphaerisporangium</taxon>
    </lineage>
</organism>
<evidence type="ECO:0000313" key="6">
    <source>
        <dbReference type="Proteomes" id="UP000588112"/>
    </source>
</evidence>
<dbReference type="InterPro" id="IPR047057">
    <property type="entry name" value="MerR_fam"/>
</dbReference>
<dbReference type="SMART" id="SM00530">
    <property type="entry name" value="HTH_XRE"/>
    <property type="match status" value="1"/>
</dbReference>
<dbReference type="Gene3D" id="1.10.260.40">
    <property type="entry name" value="lambda repressor-like DNA-binding domains"/>
    <property type="match status" value="1"/>
</dbReference>
<dbReference type="RefSeq" id="WP_184612634.1">
    <property type="nucleotide sequence ID" value="NZ_BOOS01000015.1"/>
</dbReference>
<comment type="caution">
    <text evidence="5">The sequence shown here is derived from an EMBL/GenBank/DDBJ whole genome shotgun (WGS) entry which is preliminary data.</text>
</comment>
<evidence type="ECO:0000256" key="2">
    <source>
        <dbReference type="SAM" id="MobiDB-lite"/>
    </source>
</evidence>
<reference evidence="5 6" key="1">
    <citation type="submission" date="2020-08" db="EMBL/GenBank/DDBJ databases">
        <title>Sequencing the genomes of 1000 actinobacteria strains.</title>
        <authorList>
            <person name="Klenk H.-P."/>
        </authorList>
    </citation>
    <scope>NUCLEOTIDE SEQUENCE [LARGE SCALE GENOMIC DNA]</scope>
    <source>
        <strain evidence="5 6">DSM 45790</strain>
    </source>
</reference>
<dbReference type="Proteomes" id="UP000588112">
    <property type="component" value="Unassembled WGS sequence"/>
</dbReference>
<dbReference type="CDD" id="cd00093">
    <property type="entry name" value="HTH_XRE"/>
    <property type="match status" value="1"/>
</dbReference>
<dbReference type="SUPFAM" id="SSF48452">
    <property type="entry name" value="TPR-like"/>
    <property type="match status" value="1"/>
</dbReference>
<dbReference type="GO" id="GO:0003677">
    <property type="term" value="F:DNA binding"/>
    <property type="evidence" value="ECO:0007669"/>
    <property type="project" value="UniProtKB-KW"/>
</dbReference>
<feature type="compositionally biased region" description="Pro residues" evidence="2">
    <location>
        <begin position="142"/>
        <end position="176"/>
    </location>
</feature>
<gene>
    <name evidence="5" type="ORF">BJ981_003766</name>
</gene>
<dbReference type="Pfam" id="PF13411">
    <property type="entry name" value="MerR_1"/>
    <property type="match status" value="1"/>
</dbReference>
<feature type="compositionally biased region" description="Basic and acidic residues" evidence="2">
    <location>
        <begin position="73"/>
        <end position="82"/>
    </location>
</feature>
<evidence type="ECO:0000259" key="4">
    <source>
        <dbReference type="PROSITE" id="PS50943"/>
    </source>
</evidence>
<sequence length="617" mass="65616">MRIGELSRRTGVSERALRYYEEQGLLEPARRPSGYREYGERDVSRVRRIRTLLAAGVGTPMIARIVRLLDQHEPPRSPEEQRTPAAPPAGPGTPAAPTPSSPAAPSPALPAELVSALEDERDRISAAIGDLAAAHALLESLPAPPAPSPARPRSSPAPPPPSPVPAAPFPPPPPMPVQEAAAGTDRAEIGARVRDLRTARGMTQRELAGERYSRALLAAVEAGTRSATADLLAYLAERLGIGQDELRFGRPPGAAEALRAQLEEARRRSWQGDHAQAMAMAAEAETRAERYRLPGLVCYARFCQGEALLRASDVSGALVVLRRAAESHDGGVLDDAGVLGARVRARIAACLFVSGRLGAAVAEAESALGALRATGASCPDAELWLLTALIHPSMELGALERAWRLVNEGAALLPHASDREAVANFLMQAAQVWEVRGEAREAERALTEALDIFGELGMRFEIAQCHWGRGYVLMPQGRLEEAREELVRSREIFDLAGSAHGYSGATVVLADVLTLQGRTDEAAAMCREAASLAQAVGYQETVATAHRLLAQITAQEGDAETAEELLADAVERCGRAGLNRELVVSCRVYGELLAGQGRLEEAVAVLRRGIAGITGSG</sequence>
<dbReference type="InterPro" id="IPR009061">
    <property type="entry name" value="DNA-bd_dom_put_sf"/>
</dbReference>